<dbReference type="EMBL" id="JAPFFM010000012">
    <property type="protein sequence ID" value="KAJ6728091.1"/>
    <property type="molecule type" value="Genomic_DNA"/>
</dbReference>
<reference evidence="1" key="1">
    <citation type="submission" date="2022-11" db="EMBL/GenBank/DDBJ databases">
        <authorList>
            <person name="Hyden B.L."/>
            <person name="Feng K."/>
            <person name="Yates T."/>
            <person name="Jawdy S."/>
            <person name="Smart L.B."/>
            <person name="Muchero W."/>
        </authorList>
    </citation>
    <scope>NUCLEOTIDE SEQUENCE</scope>
    <source>
        <tissue evidence="1">Shoot tip</tissue>
    </source>
</reference>
<keyword evidence="2" id="KW-1185">Reference proteome</keyword>
<reference evidence="1" key="2">
    <citation type="journal article" date="2023" name="Int. J. Mol. Sci.">
        <title>De Novo Assembly and Annotation of 11 Diverse Shrub Willow (Salix) Genomes Reveals Novel Gene Organization in Sex-Linked Regions.</title>
        <authorList>
            <person name="Hyden B."/>
            <person name="Feng K."/>
            <person name="Yates T.B."/>
            <person name="Jawdy S."/>
            <person name="Cereghino C."/>
            <person name="Smart L.B."/>
            <person name="Muchero W."/>
        </authorList>
    </citation>
    <scope>NUCLEOTIDE SEQUENCE</scope>
    <source>
        <tissue evidence="1">Shoot tip</tissue>
    </source>
</reference>
<accession>A0A9Q0UDL9</accession>
<organism evidence="1 2">
    <name type="scientific">Salix koriyanagi</name>
    <dbReference type="NCBI Taxonomy" id="2511006"/>
    <lineage>
        <taxon>Eukaryota</taxon>
        <taxon>Viridiplantae</taxon>
        <taxon>Streptophyta</taxon>
        <taxon>Embryophyta</taxon>
        <taxon>Tracheophyta</taxon>
        <taxon>Spermatophyta</taxon>
        <taxon>Magnoliopsida</taxon>
        <taxon>eudicotyledons</taxon>
        <taxon>Gunneridae</taxon>
        <taxon>Pentapetalae</taxon>
        <taxon>rosids</taxon>
        <taxon>fabids</taxon>
        <taxon>Malpighiales</taxon>
        <taxon>Salicaceae</taxon>
        <taxon>Saliceae</taxon>
        <taxon>Salix</taxon>
    </lineage>
</organism>
<evidence type="ECO:0000313" key="2">
    <source>
        <dbReference type="Proteomes" id="UP001151752"/>
    </source>
</evidence>
<comment type="caution">
    <text evidence="1">The sequence shown here is derived from an EMBL/GenBank/DDBJ whole genome shotgun (WGS) entry which is preliminary data.</text>
</comment>
<sequence>MVEQLAMIRDDVVNLPCRVPNKRDNRNGEASKIIKIKWQHNLSAALNIPSLEDVSRGTMIEVRMGDAGNTAWKIATKTKEVSAN</sequence>
<proteinExistence type="predicted"/>
<name>A0A9Q0UDL9_9ROSI</name>
<protein>
    <submittedName>
        <fullName evidence="1">Uncharacterized protein</fullName>
    </submittedName>
</protein>
<dbReference type="Proteomes" id="UP001151752">
    <property type="component" value="Chromosome 11"/>
</dbReference>
<gene>
    <name evidence="1" type="ORF">OIU74_006195</name>
</gene>
<evidence type="ECO:0000313" key="1">
    <source>
        <dbReference type="EMBL" id="KAJ6728091.1"/>
    </source>
</evidence>
<dbReference type="AlphaFoldDB" id="A0A9Q0UDL9"/>